<dbReference type="Proteomes" id="UP001501508">
    <property type="component" value="Unassembled WGS sequence"/>
</dbReference>
<dbReference type="InterPro" id="IPR003695">
    <property type="entry name" value="Ppx_GppA_N"/>
</dbReference>
<dbReference type="RefSeq" id="WP_345026117.1">
    <property type="nucleotide sequence ID" value="NZ_BAABEY010000001.1"/>
</dbReference>
<sequence length="316" mass="35427">MSKKLAVIDLGTNTFQMIVATQERTGFTILFQKSTPSKIGKDGINRKVITDDAIHRAVSILADFEKELQRFEIFPKDVFVFGTSAVRNAANQDEFIDRVRDQMGFSIRVIDGSTEAQLIYLGVREAVHLGANPNLIMDIGGGSVEFIIADQQDVFWKKSFEIGGQRLIERFVKSDPLSAASRKHIFNFLDEQLIPLSNAIHQYAPQVLVGSSGTFETLAEMDHWNRLNDWPPAHQTGFDIPLEVFEKSRNLILSSDRAARLSIPGMKELRVDLISVAVCLIEYIVNAYPINRIKASRYSLKEGALSMFCNDNLNGT</sequence>
<comment type="caution">
    <text evidence="2">The sequence shown here is derived from an EMBL/GenBank/DDBJ whole genome shotgun (WGS) entry which is preliminary data.</text>
</comment>
<dbReference type="Pfam" id="PF02541">
    <property type="entry name" value="Ppx-GppA"/>
    <property type="match status" value="1"/>
</dbReference>
<proteinExistence type="predicted"/>
<dbReference type="Gene3D" id="3.30.420.40">
    <property type="match status" value="1"/>
</dbReference>
<accession>A0ABP8LN00</accession>
<dbReference type="InterPro" id="IPR050273">
    <property type="entry name" value="GppA/Ppx_hydrolase"/>
</dbReference>
<organism evidence="2 3">
    <name type="scientific">Ravibacter arvi</name>
    <dbReference type="NCBI Taxonomy" id="2051041"/>
    <lineage>
        <taxon>Bacteria</taxon>
        <taxon>Pseudomonadati</taxon>
        <taxon>Bacteroidota</taxon>
        <taxon>Cytophagia</taxon>
        <taxon>Cytophagales</taxon>
        <taxon>Spirosomataceae</taxon>
        <taxon>Ravibacter</taxon>
    </lineage>
</organism>
<dbReference type="Gene3D" id="3.30.420.150">
    <property type="entry name" value="Exopolyphosphatase. Domain 2"/>
    <property type="match status" value="1"/>
</dbReference>
<reference evidence="3" key="1">
    <citation type="journal article" date="2019" name="Int. J. Syst. Evol. Microbiol.">
        <title>The Global Catalogue of Microorganisms (GCM) 10K type strain sequencing project: providing services to taxonomists for standard genome sequencing and annotation.</title>
        <authorList>
            <consortium name="The Broad Institute Genomics Platform"/>
            <consortium name="The Broad Institute Genome Sequencing Center for Infectious Disease"/>
            <person name="Wu L."/>
            <person name="Ma J."/>
        </authorList>
    </citation>
    <scope>NUCLEOTIDE SEQUENCE [LARGE SCALE GENOMIC DNA]</scope>
    <source>
        <strain evidence="3">JCM 31920</strain>
    </source>
</reference>
<evidence type="ECO:0000313" key="2">
    <source>
        <dbReference type="EMBL" id="GAA4431350.1"/>
    </source>
</evidence>
<name>A0ABP8LN00_9BACT</name>
<dbReference type="PANTHER" id="PTHR30005:SF0">
    <property type="entry name" value="RETROGRADE REGULATION PROTEIN 2"/>
    <property type="match status" value="1"/>
</dbReference>
<protein>
    <recommendedName>
        <fullName evidence="1">Ppx/GppA phosphatase N-terminal domain-containing protein</fullName>
    </recommendedName>
</protein>
<gene>
    <name evidence="2" type="ORF">GCM10023091_01910</name>
</gene>
<feature type="domain" description="Ppx/GppA phosphatase N-terminal" evidence="1">
    <location>
        <begin position="19"/>
        <end position="305"/>
    </location>
</feature>
<dbReference type="CDD" id="cd24055">
    <property type="entry name" value="ASKHA_NBD_ChPPX-like"/>
    <property type="match status" value="1"/>
</dbReference>
<dbReference type="InterPro" id="IPR043129">
    <property type="entry name" value="ATPase_NBD"/>
</dbReference>
<evidence type="ECO:0000259" key="1">
    <source>
        <dbReference type="Pfam" id="PF02541"/>
    </source>
</evidence>
<dbReference type="EMBL" id="BAABEY010000001">
    <property type="protein sequence ID" value="GAA4431350.1"/>
    <property type="molecule type" value="Genomic_DNA"/>
</dbReference>
<evidence type="ECO:0000313" key="3">
    <source>
        <dbReference type="Proteomes" id="UP001501508"/>
    </source>
</evidence>
<dbReference type="SUPFAM" id="SSF53067">
    <property type="entry name" value="Actin-like ATPase domain"/>
    <property type="match status" value="2"/>
</dbReference>
<keyword evidence="3" id="KW-1185">Reference proteome</keyword>
<dbReference type="PANTHER" id="PTHR30005">
    <property type="entry name" value="EXOPOLYPHOSPHATASE"/>
    <property type="match status" value="1"/>
</dbReference>